<keyword evidence="6" id="KW-1185">Reference proteome</keyword>
<evidence type="ECO:0000256" key="4">
    <source>
        <dbReference type="SAM" id="MobiDB-lite"/>
    </source>
</evidence>
<reference evidence="5 6" key="2">
    <citation type="journal article" date="2012" name="Nature">
        <title>Insights into hominid evolution from the gorilla genome sequence.</title>
        <authorList>
            <person name="Scally A."/>
            <person name="Dutheil J.Y."/>
            <person name="Hillier L.W."/>
            <person name="Jordan G.E."/>
            <person name="Goodhead I."/>
            <person name="Herrero J."/>
            <person name="Hobolth A."/>
            <person name="Lappalainen T."/>
            <person name="Mailund T."/>
            <person name="Marques-Bonet T."/>
            <person name="McCarthy S."/>
            <person name="Montgomery S.H."/>
            <person name="Schwalie P.C."/>
            <person name="Tang Y.A."/>
            <person name="Ward M.C."/>
            <person name="Xue Y."/>
            <person name="Yngvadottir B."/>
            <person name="Alkan C."/>
            <person name="Andersen L.N."/>
            <person name="Ayub Q."/>
            <person name="Ball E.V."/>
            <person name="Beal K."/>
            <person name="Bradley B.J."/>
            <person name="Chen Y."/>
            <person name="Clee C.M."/>
            <person name="Fitzgerald S."/>
            <person name="Graves T.A."/>
            <person name="Gu Y."/>
            <person name="Heath P."/>
            <person name="Heger A."/>
            <person name="Karakoc E."/>
            <person name="Kolb-Kokocinski A."/>
            <person name="Laird G.K."/>
            <person name="Lunter G."/>
            <person name="Meader S."/>
            <person name="Mort M."/>
            <person name="Mullikin J.C."/>
            <person name="Munch K."/>
            <person name="O'Connor T.D."/>
            <person name="Phillips A.D."/>
            <person name="Prado-Martinez J."/>
            <person name="Rogers A.S."/>
            <person name="Sajjadian S."/>
            <person name="Schmidt D."/>
            <person name="Shaw K."/>
            <person name="Simpson J.T."/>
            <person name="Stenson P.D."/>
            <person name="Turner D.J."/>
            <person name="Vigilant L."/>
            <person name="Vilella A.J."/>
            <person name="Whitener W."/>
            <person name="Zhu B."/>
            <person name="Cooper D.N."/>
            <person name="de Jong P."/>
            <person name="Dermitzakis E.T."/>
            <person name="Eichler E.E."/>
            <person name="Flicek P."/>
            <person name="Goldman N."/>
            <person name="Mundy N.I."/>
            <person name="Ning Z."/>
            <person name="Odom D.T."/>
            <person name="Ponting C.P."/>
            <person name="Quail M.A."/>
            <person name="Ryder O.A."/>
            <person name="Searle S.M."/>
            <person name="Warren W.C."/>
            <person name="Wilson R.K."/>
            <person name="Schierup M.H."/>
            <person name="Rogers J."/>
            <person name="Tyler-Smith C."/>
            <person name="Durbin R."/>
        </authorList>
    </citation>
    <scope>NUCLEOTIDE SEQUENCE [LARGE SCALE GENOMIC DNA]</scope>
</reference>
<dbReference type="Ensembl" id="ENSGGOT00000065529.1">
    <property type="protein sequence ID" value="ENSGGOP00000031674.1"/>
    <property type="gene ID" value="ENSGGOG00000013323.3"/>
</dbReference>
<accession>A0A2I2Y9U6</accession>
<dbReference type="GeneTree" id="ENSGT00950000183011"/>
<evidence type="ECO:0000256" key="1">
    <source>
        <dbReference type="ARBA" id="ARBA00006676"/>
    </source>
</evidence>
<sequence length="245" mass="27873">MWQSQAPAGAAQTPPLSPPWSQPWHPIHLALASPRPNIPLRSGPACRPPLQLQELFTRSLAESELRSAPYEFPEESPIEQLEERRQRLERQISQDVKLEPDILLRAKQDFLKTDSDSDLQLYKEQGEGQGDRSLRERDVLEREFQRVTISGEEKCGVPFTDLLDAAKSVVRALFIREKYMALSLQSFCPTTRRYLQQLAEKPLETRTYEQGPDTPVPAPPCVCLLCHLLPNKPHSWHLGPGPLDL</sequence>
<dbReference type="InterPro" id="IPR006329">
    <property type="entry name" value="AMPD"/>
</dbReference>
<dbReference type="Bgee" id="ENSGGOG00000013323">
    <property type="expression patterns" value="Expressed in prefrontal cortex and 5 other cell types or tissues"/>
</dbReference>
<reference evidence="5" key="3">
    <citation type="submission" date="2025-08" db="UniProtKB">
        <authorList>
            <consortium name="Ensembl"/>
        </authorList>
    </citation>
    <scope>IDENTIFICATION</scope>
</reference>
<proteinExistence type="inferred from homology"/>
<dbReference type="GO" id="GO:0003876">
    <property type="term" value="F:AMP deaminase activity"/>
    <property type="evidence" value="ECO:0007669"/>
    <property type="project" value="InterPro"/>
</dbReference>
<comment type="subunit">
    <text evidence="2">Homotetramer.</text>
</comment>
<dbReference type="AlphaFoldDB" id="A0A2I2Y9U6"/>
<keyword evidence="3" id="KW-0546">Nucleotide metabolism</keyword>
<protein>
    <submittedName>
        <fullName evidence="5">Adenosine monophosphate deaminase 2</fullName>
    </submittedName>
</protein>
<dbReference type="EMBL" id="CABD030005242">
    <property type="status" value="NOT_ANNOTATED_CDS"/>
    <property type="molecule type" value="Genomic_DNA"/>
</dbReference>
<reference evidence="6" key="1">
    <citation type="submission" date="2011-05" db="EMBL/GenBank/DDBJ databases">
        <title>Insights into the evolution of the great apes provided by the gorilla genome.</title>
        <authorList>
            <person name="Scally A."/>
        </authorList>
    </citation>
    <scope>NUCLEOTIDE SEQUENCE [LARGE SCALE GENOMIC DNA]</scope>
</reference>
<dbReference type="GO" id="GO:0032264">
    <property type="term" value="P:IMP salvage"/>
    <property type="evidence" value="ECO:0007669"/>
    <property type="project" value="InterPro"/>
</dbReference>
<evidence type="ECO:0000256" key="3">
    <source>
        <dbReference type="ARBA" id="ARBA00023080"/>
    </source>
</evidence>
<evidence type="ECO:0000313" key="6">
    <source>
        <dbReference type="Proteomes" id="UP000001519"/>
    </source>
</evidence>
<feature type="region of interest" description="Disordered" evidence="4">
    <location>
        <begin position="1"/>
        <end position="25"/>
    </location>
</feature>
<evidence type="ECO:0000313" key="5">
    <source>
        <dbReference type="Ensembl" id="ENSGGOP00000031674.1"/>
    </source>
</evidence>
<dbReference type="Pfam" id="PF19326">
    <property type="entry name" value="AMP_deaminase"/>
    <property type="match status" value="1"/>
</dbReference>
<organism evidence="5 6">
    <name type="scientific">Gorilla gorilla gorilla</name>
    <name type="common">Western lowland gorilla</name>
    <dbReference type="NCBI Taxonomy" id="9595"/>
    <lineage>
        <taxon>Eukaryota</taxon>
        <taxon>Metazoa</taxon>
        <taxon>Chordata</taxon>
        <taxon>Craniata</taxon>
        <taxon>Vertebrata</taxon>
        <taxon>Euteleostomi</taxon>
        <taxon>Mammalia</taxon>
        <taxon>Eutheria</taxon>
        <taxon>Euarchontoglires</taxon>
        <taxon>Primates</taxon>
        <taxon>Haplorrhini</taxon>
        <taxon>Catarrhini</taxon>
        <taxon>Hominidae</taxon>
        <taxon>Gorilla</taxon>
    </lineage>
</organism>
<comment type="similarity">
    <text evidence="1">Belongs to the metallo-dependent hydrolases superfamily. Adenosine and AMP deaminases family.</text>
</comment>
<gene>
    <name evidence="5" type="primary">AMPD2</name>
</gene>
<name>A0A2I2Y9U6_GORGO</name>
<dbReference type="Proteomes" id="UP000001519">
    <property type="component" value="Chromosome 1"/>
</dbReference>
<evidence type="ECO:0000256" key="2">
    <source>
        <dbReference type="ARBA" id="ARBA00011881"/>
    </source>
</evidence>
<reference evidence="5" key="4">
    <citation type="submission" date="2025-09" db="UniProtKB">
        <authorList>
            <consortium name="Ensembl"/>
        </authorList>
    </citation>
    <scope>IDENTIFICATION</scope>
</reference>